<dbReference type="AlphaFoldDB" id="A0A0A9AV46"/>
<protein>
    <submittedName>
        <fullName evidence="1">Uncharacterized protein</fullName>
    </submittedName>
</protein>
<accession>A0A0A9AV46</accession>
<organism evidence="1">
    <name type="scientific">Arundo donax</name>
    <name type="common">Giant reed</name>
    <name type="synonym">Donax arundinaceus</name>
    <dbReference type="NCBI Taxonomy" id="35708"/>
    <lineage>
        <taxon>Eukaryota</taxon>
        <taxon>Viridiplantae</taxon>
        <taxon>Streptophyta</taxon>
        <taxon>Embryophyta</taxon>
        <taxon>Tracheophyta</taxon>
        <taxon>Spermatophyta</taxon>
        <taxon>Magnoliopsida</taxon>
        <taxon>Liliopsida</taxon>
        <taxon>Poales</taxon>
        <taxon>Poaceae</taxon>
        <taxon>PACMAD clade</taxon>
        <taxon>Arundinoideae</taxon>
        <taxon>Arundineae</taxon>
        <taxon>Arundo</taxon>
    </lineage>
</organism>
<proteinExistence type="predicted"/>
<sequence length="50" mass="5707">MTQDMVSGGQTSSRRFTWSKDRTKFLTGYLMQQDSDSKGKDALFKEDALL</sequence>
<reference evidence="1" key="1">
    <citation type="submission" date="2014-09" db="EMBL/GenBank/DDBJ databases">
        <authorList>
            <person name="Magalhaes I.L.F."/>
            <person name="Oliveira U."/>
            <person name="Santos F.R."/>
            <person name="Vidigal T.H.D.A."/>
            <person name="Brescovit A.D."/>
            <person name="Santos A.J."/>
        </authorList>
    </citation>
    <scope>NUCLEOTIDE SEQUENCE</scope>
    <source>
        <tissue evidence="1">Shoot tissue taken approximately 20 cm above the soil surface</tissue>
    </source>
</reference>
<reference evidence="1" key="2">
    <citation type="journal article" date="2015" name="Data Brief">
        <title>Shoot transcriptome of the giant reed, Arundo donax.</title>
        <authorList>
            <person name="Barrero R.A."/>
            <person name="Guerrero F.D."/>
            <person name="Moolhuijzen P."/>
            <person name="Goolsby J.A."/>
            <person name="Tidwell J."/>
            <person name="Bellgard S.E."/>
            <person name="Bellgard M.I."/>
        </authorList>
    </citation>
    <scope>NUCLEOTIDE SEQUENCE</scope>
    <source>
        <tissue evidence="1">Shoot tissue taken approximately 20 cm above the soil surface</tissue>
    </source>
</reference>
<dbReference type="EMBL" id="GBRH01244152">
    <property type="protein sequence ID" value="JAD53743.1"/>
    <property type="molecule type" value="Transcribed_RNA"/>
</dbReference>
<name>A0A0A9AV46_ARUDO</name>
<evidence type="ECO:0000313" key="1">
    <source>
        <dbReference type="EMBL" id="JAD53743.1"/>
    </source>
</evidence>